<accession>C5LBY4</accession>
<organism evidence="3">
    <name type="scientific">Perkinsus marinus (strain ATCC 50983 / TXsc)</name>
    <dbReference type="NCBI Taxonomy" id="423536"/>
    <lineage>
        <taxon>Eukaryota</taxon>
        <taxon>Sar</taxon>
        <taxon>Alveolata</taxon>
        <taxon>Perkinsozoa</taxon>
        <taxon>Perkinsea</taxon>
        <taxon>Perkinsida</taxon>
        <taxon>Perkinsidae</taxon>
        <taxon>Perkinsus</taxon>
    </lineage>
</organism>
<name>C5LBY4_PERM5</name>
<evidence type="ECO:0000256" key="1">
    <source>
        <dbReference type="SAM" id="MobiDB-lite"/>
    </source>
</evidence>
<proteinExistence type="predicted"/>
<feature type="compositionally biased region" description="Low complexity" evidence="1">
    <location>
        <begin position="54"/>
        <end position="72"/>
    </location>
</feature>
<feature type="non-terminal residue" evidence="2">
    <location>
        <position position="1"/>
    </location>
</feature>
<sequence>ISMGGEEQQSRRRVPVGNDDNSSSGEYNKARWGGQREGRRAKWPYIEVSLSPRSSASTVSSTTGSDVSAAGSSGSGEEEEEEERCSVSPLVKTRRRRLQGRAPQAVVAGPRKDGSSPLGRVRWSRHMSLSPVVHRRR</sequence>
<gene>
    <name evidence="2" type="ORF">Pmar_PMAR011489</name>
</gene>
<reference evidence="2 3" key="1">
    <citation type="submission" date="2008-07" db="EMBL/GenBank/DDBJ databases">
        <authorList>
            <person name="El-Sayed N."/>
            <person name="Caler E."/>
            <person name="Inman J."/>
            <person name="Amedeo P."/>
            <person name="Hass B."/>
            <person name="Wortman J."/>
        </authorList>
    </citation>
    <scope>NUCLEOTIDE SEQUENCE [LARGE SCALE GENOMIC DNA]</scope>
    <source>
        <strain evidence="3">ATCC 50983 / TXsc</strain>
    </source>
</reference>
<feature type="region of interest" description="Disordered" evidence="1">
    <location>
        <begin position="1"/>
        <end position="123"/>
    </location>
</feature>
<keyword evidence="3" id="KW-1185">Reference proteome</keyword>
<dbReference type="RefSeq" id="XP_002773651.1">
    <property type="nucleotide sequence ID" value="XM_002773605.1"/>
</dbReference>
<dbReference type="AlphaFoldDB" id="C5LBY4"/>
<protein>
    <submittedName>
        <fullName evidence="2">Uncharacterized protein</fullName>
    </submittedName>
</protein>
<evidence type="ECO:0000313" key="3">
    <source>
        <dbReference type="Proteomes" id="UP000007800"/>
    </source>
</evidence>
<dbReference type="EMBL" id="GG680918">
    <property type="protein sequence ID" value="EER05467.1"/>
    <property type="molecule type" value="Genomic_DNA"/>
</dbReference>
<dbReference type="Proteomes" id="UP000007800">
    <property type="component" value="Unassembled WGS sequence"/>
</dbReference>
<dbReference type="GeneID" id="9041991"/>
<dbReference type="InParanoid" id="C5LBY4"/>
<evidence type="ECO:0000313" key="2">
    <source>
        <dbReference type="EMBL" id="EER05467.1"/>
    </source>
</evidence>